<dbReference type="FunCoup" id="B0DNZ0">
    <property type="interactions" value="10"/>
</dbReference>
<dbReference type="GO" id="GO:0030332">
    <property type="term" value="F:cyclin binding"/>
    <property type="evidence" value="ECO:0007669"/>
    <property type="project" value="TreeGrafter"/>
</dbReference>
<dbReference type="KEGG" id="lbc:LACBIDRAFT_306906"/>
<organism evidence="3">
    <name type="scientific">Laccaria bicolor (strain S238N-H82 / ATCC MYA-4686)</name>
    <name type="common">Bicoloured deceiver</name>
    <name type="synonym">Laccaria laccata var. bicolor</name>
    <dbReference type="NCBI Taxonomy" id="486041"/>
    <lineage>
        <taxon>Eukaryota</taxon>
        <taxon>Fungi</taxon>
        <taxon>Dikarya</taxon>
        <taxon>Basidiomycota</taxon>
        <taxon>Agaricomycotina</taxon>
        <taxon>Agaricomycetes</taxon>
        <taxon>Agaricomycetidae</taxon>
        <taxon>Agaricales</taxon>
        <taxon>Agaricineae</taxon>
        <taxon>Hydnangiaceae</taxon>
        <taxon>Laccaria</taxon>
    </lineage>
</organism>
<dbReference type="GO" id="GO:0000209">
    <property type="term" value="P:protein polyubiquitination"/>
    <property type="evidence" value="ECO:0007669"/>
    <property type="project" value="TreeGrafter"/>
</dbReference>
<dbReference type="GO" id="GO:0031624">
    <property type="term" value="F:ubiquitin conjugating enzyme binding"/>
    <property type="evidence" value="ECO:0007669"/>
    <property type="project" value="TreeGrafter"/>
</dbReference>
<feature type="region of interest" description="Disordered" evidence="1">
    <location>
        <begin position="1"/>
        <end position="27"/>
    </location>
</feature>
<evidence type="ECO:0000256" key="1">
    <source>
        <dbReference type="SAM" id="MobiDB-lite"/>
    </source>
</evidence>
<dbReference type="GeneID" id="6081296"/>
<keyword evidence="3" id="KW-1185">Reference proteome</keyword>
<feature type="region of interest" description="Disordered" evidence="1">
    <location>
        <begin position="515"/>
        <end position="565"/>
    </location>
</feature>
<feature type="compositionally biased region" description="Low complexity" evidence="1">
    <location>
        <begin position="51"/>
        <end position="62"/>
    </location>
</feature>
<accession>B0DNZ0</accession>
<dbReference type="InParanoid" id="B0DNZ0"/>
<dbReference type="PANTHER" id="PTHR31531">
    <property type="entry name" value="E3 UBIQUITIN-PROTEIN LIGASE E3D FAMILY MEMBER"/>
    <property type="match status" value="1"/>
</dbReference>
<feature type="region of interest" description="Disordered" evidence="1">
    <location>
        <begin position="48"/>
        <end position="71"/>
    </location>
</feature>
<dbReference type="GO" id="GO:0061630">
    <property type="term" value="F:ubiquitin protein ligase activity"/>
    <property type="evidence" value="ECO:0007669"/>
    <property type="project" value="TreeGrafter"/>
</dbReference>
<feature type="compositionally biased region" description="Polar residues" evidence="1">
    <location>
        <begin position="325"/>
        <end position="336"/>
    </location>
</feature>
<dbReference type="EMBL" id="DS547122">
    <property type="protein sequence ID" value="EDR03813.1"/>
    <property type="molecule type" value="Genomic_DNA"/>
</dbReference>
<dbReference type="HOGENOM" id="CLU_303505_0_0_1"/>
<gene>
    <name evidence="2" type="ORF">LACBIDRAFT_306906</name>
</gene>
<evidence type="ECO:0000313" key="2">
    <source>
        <dbReference type="EMBL" id="EDR03813.1"/>
    </source>
</evidence>
<evidence type="ECO:0000313" key="3">
    <source>
        <dbReference type="Proteomes" id="UP000001194"/>
    </source>
</evidence>
<dbReference type="GO" id="GO:0051865">
    <property type="term" value="P:protein autoubiquitination"/>
    <property type="evidence" value="ECO:0007669"/>
    <property type="project" value="TreeGrafter"/>
</dbReference>
<feature type="region of interest" description="Disordered" evidence="1">
    <location>
        <begin position="663"/>
        <end position="682"/>
    </location>
</feature>
<sequence length="966" mass="107564">MATVTRPKAPIHTRSSPLLSTHVPSPFPHEQLRQLQADDSFFSEDLFVSSEEQVAEPPQAAESDSDSRGVHGDVMPSIALVQRSCLMTLNNLLSVPTGWNPIVPDRRHSMPSSPHNTTFPQGEAESSSSALHTLVINLRNRGRDDEMIEARDSVNDSDLINELKTRVKSISSSLQPSEAILAKSLVSLLSNLNRLSVIQSGMHLTTLETPEPESSRQYDEPPPIDHFDALKRQLNELQTERLVSQGGMSTPGIPTTLEVEVSLLWTRIDQELETVVSMCKEHTENLPRFFQDNLPPQYDYEDFDLESPPIYEPGGRSSIDDSKGKTAQYQPSSSTRQSDEKMRLDLEAVAMAIDRLYLVAPQLHNQRVELKSSKLVQMEKARQQGVSLSSKGKERDVKELENILDLLGKASDRSLKGQSVILDGGMRSRLEKAKLRDVAKRDAFVEQLVRHSGAGRIYGQDAILHPRVKDPEALLSLPEFIREGLPPNSERLKDPETLLTLPEFVKELPPVRQDEITLPPIPTTKSKKSRSRSLSAPPLSWLRPLSSSKSNSSQGSSSGISSVQLQPKFGDQSTSFDVVYVAENHENLQHVLVFFTVTGGYPGVDLEAEVLPPFPEHPSEGGDHLLIKSGPYCSLPLMLPARTTPGKKEIQVQSGHYEIRLSTLPSSSSSETAESPTPLLDASHLSSMNPTSFICASCSLPLVQSSKIDHYRDLPSEHWEELVEAWMCHTDQSLHEQVVKTGKTGFWPAPGQALVGGSYILFDNSAMSTNNLYHAKEASREDNWHLARCLCGAVFGRYQEKASEEGDVRTAYRVLKYAVRPVSSTAECLKIPLSAFIVEDMTEFVQAHASYRFIISDEEEERPRILMWLFKPRIRLAYTTPTSRAIPKSASVMAAKVLYKLISPSDANVDLKSLLNKYPGFPQAEYLSYPMSICRRLAGFLKQSNTAYPERLRMMTGLEVGWLQRA</sequence>
<dbReference type="GO" id="GO:0000151">
    <property type="term" value="C:ubiquitin ligase complex"/>
    <property type="evidence" value="ECO:0007669"/>
    <property type="project" value="TreeGrafter"/>
</dbReference>
<feature type="region of interest" description="Disordered" evidence="1">
    <location>
        <begin position="301"/>
        <end position="340"/>
    </location>
</feature>
<proteinExistence type="predicted"/>
<dbReference type="GO" id="GO:0043161">
    <property type="term" value="P:proteasome-mediated ubiquitin-dependent protein catabolic process"/>
    <property type="evidence" value="ECO:0007669"/>
    <property type="project" value="TreeGrafter"/>
</dbReference>
<dbReference type="GO" id="GO:0005829">
    <property type="term" value="C:cytosol"/>
    <property type="evidence" value="ECO:0007669"/>
    <property type="project" value="TreeGrafter"/>
</dbReference>
<feature type="compositionally biased region" description="Polar residues" evidence="1">
    <location>
        <begin position="13"/>
        <end position="23"/>
    </location>
</feature>
<dbReference type="PANTHER" id="PTHR31531:SF2">
    <property type="entry name" value="E3 UBIQUITIN-PROTEIN LIGASE E3D"/>
    <property type="match status" value="1"/>
</dbReference>
<dbReference type="OrthoDB" id="66510at2759"/>
<dbReference type="GO" id="GO:0006513">
    <property type="term" value="P:protein monoubiquitination"/>
    <property type="evidence" value="ECO:0007669"/>
    <property type="project" value="TreeGrafter"/>
</dbReference>
<dbReference type="InterPro" id="IPR019193">
    <property type="entry name" value="UBQ-conj_enz_E2-bd_prot"/>
</dbReference>
<feature type="compositionally biased region" description="Low complexity" evidence="1">
    <location>
        <begin position="663"/>
        <end position="679"/>
    </location>
</feature>
<dbReference type="GO" id="GO:0005634">
    <property type="term" value="C:nucleus"/>
    <property type="evidence" value="ECO:0007669"/>
    <property type="project" value="TreeGrafter"/>
</dbReference>
<dbReference type="AlphaFoldDB" id="B0DNZ0"/>
<protein>
    <submittedName>
        <fullName evidence="2">Predicted protein</fullName>
    </submittedName>
</protein>
<dbReference type="Pfam" id="PF09814">
    <property type="entry name" value="HECT_2"/>
    <property type="match status" value="1"/>
</dbReference>
<dbReference type="Proteomes" id="UP000001194">
    <property type="component" value="Unassembled WGS sequence"/>
</dbReference>
<name>B0DNZ0_LACBS</name>
<dbReference type="RefSeq" id="XP_001885666.1">
    <property type="nucleotide sequence ID" value="XM_001885631.1"/>
</dbReference>
<dbReference type="STRING" id="486041.B0DNZ0"/>
<reference evidence="2 3" key="1">
    <citation type="journal article" date="2008" name="Nature">
        <title>The genome of Laccaria bicolor provides insights into mycorrhizal symbiosis.</title>
        <authorList>
            <person name="Martin F."/>
            <person name="Aerts A."/>
            <person name="Ahren D."/>
            <person name="Brun A."/>
            <person name="Danchin E.G.J."/>
            <person name="Duchaussoy F."/>
            <person name="Gibon J."/>
            <person name="Kohler A."/>
            <person name="Lindquist E."/>
            <person name="Pereda V."/>
            <person name="Salamov A."/>
            <person name="Shapiro H.J."/>
            <person name="Wuyts J."/>
            <person name="Blaudez D."/>
            <person name="Buee M."/>
            <person name="Brokstein P."/>
            <person name="Canbaeck B."/>
            <person name="Cohen D."/>
            <person name="Courty P.E."/>
            <person name="Coutinho P.M."/>
            <person name="Delaruelle C."/>
            <person name="Detter J.C."/>
            <person name="Deveau A."/>
            <person name="DiFazio S."/>
            <person name="Duplessis S."/>
            <person name="Fraissinet-Tachet L."/>
            <person name="Lucic E."/>
            <person name="Frey-Klett P."/>
            <person name="Fourrey C."/>
            <person name="Feussner I."/>
            <person name="Gay G."/>
            <person name="Grimwood J."/>
            <person name="Hoegger P.J."/>
            <person name="Jain P."/>
            <person name="Kilaru S."/>
            <person name="Labbe J."/>
            <person name="Lin Y.C."/>
            <person name="Legue V."/>
            <person name="Le Tacon F."/>
            <person name="Marmeisse R."/>
            <person name="Melayah D."/>
            <person name="Montanini B."/>
            <person name="Muratet M."/>
            <person name="Nehls U."/>
            <person name="Niculita-Hirzel H."/>
            <person name="Oudot-Le Secq M.P."/>
            <person name="Peter M."/>
            <person name="Quesneville H."/>
            <person name="Rajashekar B."/>
            <person name="Reich M."/>
            <person name="Rouhier N."/>
            <person name="Schmutz J."/>
            <person name="Yin T."/>
            <person name="Chalot M."/>
            <person name="Henrissat B."/>
            <person name="Kuees U."/>
            <person name="Lucas S."/>
            <person name="Van de Peer Y."/>
            <person name="Podila G.K."/>
            <person name="Polle A."/>
            <person name="Pukkila P.J."/>
            <person name="Richardson P.M."/>
            <person name="Rouze P."/>
            <person name="Sanders I.R."/>
            <person name="Stajich J.E."/>
            <person name="Tunlid A."/>
            <person name="Tuskan G."/>
            <person name="Grigoriev I.V."/>
        </authorList>
    </citation>
    <scope>NUCLEOTIDE SEQUENCE [LARGE SCALE GENOMIC DNA]</scope>
    <source>
        <strain evidence="3">S238N-H82 / ATCC MYA-4686</strain>
    </source>
</reference>
<feature type="compositionally biased region" description="Low complexity" evidence="1">
    <location>
        <begin position="532"/>
        <end position="562"/>
    </location>
</feature>